<feature type="non-terminal residue" evidence="2">
    <location>
        <position position="1"/>
    </location>
</feature>
<dbReference type="EMBL" id="ML977321">
    <property type="protein sequence ID" value="KAF2116295.1"/>
    <property type="molecule type" value="Genomic_DNA"/>
</dbReference>
<feature type="compositionally biased region" description="Basic and acidic residues" evidence="1">
    <location>
        <begin position="644"/>
        <end position="661"/>
    </location>
</feature>
<evidence type="ECO:0000256" key="1">
    <source>
        <dbReference type="SAM" id="MobiDB-lite"/>
    </source>
</evidence>
<feature type="compositionally biased region" description="Polar residues" evidence="1">
    <location>
        <begin position="229"/>
        <end position="244"/>
    </location>
</feature>
<feature type="compositionally biased region" description="Acidic residues" evidence="1">
    <location>
        <begin position="256"/>
        <end position="273"/>
    </location>
</feature>
<feature type="region of interest" description="Disordered" evidence="1">
    <location>
        <begin position="1"/>
        <end position="353"/>
    </location>
</feature>
<proteinExistence type="predicted"/>
<feature type="region of interest" description="Disordered" evidence="1">
    <location>
        <begin position="498"/>
        <end position="681"/>
    </location>
</feature>
<feature type="compositionally biased region" description="Acidic residues" evidence="1">
    <location>
        <begin position="445"/>
        <end position="460"/>
    </location>
</feature>
<feature type="compositionally biased region" description="Low complexity" evidence="1">
    <location>
        <begin position="1"/>
        <end position="12"/>
    </location>
</feature>
<accession>A0A6A5ZAL0</accession>
<feature type="region of interest" description="Disordered" evidence="1">
    <location>
        <begin position="375"/>
        <end position="460"/>
    </location>
</feature>
<organism evidence="2 3">
    <name type="scientific">Lophiotrema nucula</name>
    <dbReference type="NCBI Taxonomy" id="690887"/>
    <lineage>
        <taxon>Eukaryota</taxon>
        <taxon>Fungi</taxon>
        <taxon>Dikarya</taxon>
        <taxon>Ascomycota</taxon>
        <taxon>Pezizomycotina</taxon>
        <taxon>Dothideomycetes</taxon>
        <taxon>Pleosporomycetidae</taxon>
        <taxon>Pleosporales</taxon>
        <taxon>Lophiotremataceae</taxon>
        <taxon>Lophiotrema</taxon>
    </lineage>
</organism>
<dbReference type="Proteomes" id="UP000799770">
    <property type="component" value="Unassembled WGS sequence"/>
</dbReference>
<dbReference type="OrthoDB" id="73788at2759"/>
<feature type="compositionally biased region" description="Polar residues" evidence="1">
    <location>
        <begin position="321"/>
        <end position="338"/>
    </location>
</feature>
<feature type="compositionally biased region" description="Polar residues" evidence="1">
    <location>
        <begin position="13"/>
        <end position="25"/>
    </location>
</feature>
<evidence type="ECO:0000313" key="2">
    <source>
        <dbReference type="EMBL" id="KAF2116295.1"/>
    </source>
</evidence>
<reference evidence="2" key="1">
    <citation type="journal article" date="2020" name="Stud. Mycol.">
        <title>101 Dothideomycetes genomes: a test case for predicting lifestyles and emergence of pathogens.</title>
        <authorList>
            <person name="Haridas S."/>
            <person name="Albert R."/>
            <person name="Binder M."/>
            <person name="Bloem J."/>
            <person name="Labutti K."/>
            <person name="Salamov A."/>
            <person name="Andreopoulos B."/>
            <person name="Baker S."/>
            <person name="Barry K."/>
            <person name="Bills G."/>
            <person name="Bluhm B."/>
            <person name="Cannon C."/>
            <person name="Castanera R."/>
            <person name="Culley D."/>
            <person name="Daum C."/>
            <person name="Ezra D."/>
            <person name="Gonzalez J."/>
            <person name="Henrissat B."/>
            <person name="Kuo A."/>
            <person name="Liang C."/>
            <person name="Lipzen A."/>
            <person name="Lutzoni F."/>
            <person name="Magnuson J."/>
            <person name="Mondo S."/>
            <person name="Nolan M."/>
            <person name="Ohm R."/>
            <person name="Pangilinan J."/>
            <person name="Park H.-J."/>
            <person name="Ramirez L."/>
            <person name="Alfaro M."/>
            <person name="Sun H."/>
            <person name="Tritt A."/>
            <person name="Yoshinaga Y."/>
            <person name="Zwiers L.-H."/>
            <person name="Turgeon B."/>
            <person name="Goodwin S."/>
            <person name="Spatafora J."/>
            <person name="Crous P."/>
            <person name="Grigoriev I."/>
        </authorList>
    </citation>
    <scope>NUCLEOTIDE SEQUENCE</scope>
    <source>
        <strain evidence="2">CBS 627.86</strain>
    </source>
</reference>
<name>A0A6A5ZAL0_9PLEO</name>
<evidence type="ECO:0000313" key="3">
    <source>
        <dbReference type="Proteomes" id="UP000799770"/>
    </source>
</evidence>
<feature type="region of interest" description="Disordered" evidence="1">
    <location>
        <begin position="706"/>
        <end position="812"/>
    </location>
</feature>
<feature type="compositionally biased region" description="Polar residues" evidence="1">
    <location>
        <begin position="709"/>
        <end position="725"/>
    </location>
</feature>
<feature type="compositionally biased region" description="Polar residues" evidence="1">
    <location>
        <begin position="379"/>
        <end position="396"/>
    </location>
</feature>
<feature type="compositionally biased region" description="Polar residues" evidence="1">
    <location>
        <begin position="551"/>
        <end position="560"/>
    </location>
</feature>
<feature type="compositionally biased region" description="Basic and acidic residues" evidence="1">
    <location>
        <begin position="53"/>
        <end position="62"/>
    </location>
</feature>
<keyword evidence="3" id="KW-1185">Reference proteome</keyword>
<sequence length="812" mass="90866">MISSPSSTQSTTMPARTRTSNQDTSFKVYYSKRVPKQRHFPERRKIVRRKPSTRQEEREYRQKTIVPGRHRTASAVLDSEDEEELVEGAGQRRSQRNDQQRQSSNSVPRQRRTGASMQGMKRKRNFIKEEISEGDEEPIQPTPKRRRNTPKIKQEPSAAVDEGLLSDAEEENGLQAALSASDAEEEETEMIRRRRQSTMTQIVGGRRPRRGDREPEFKPIKRAPRKSWSGGSVTTDVHQRTLTQMVPGLVPLGLMSDEDEEEDEEHLESEPESDSQSYNDAIVAHLSRHGVFSPDGNDRNKTRTSVNGGDLEVEDDESFVLTRNSQKMSSKLNRSSKQTTREENIKASPDVPRVAMGISTRARFGLLSTPEKRKIHEIASSQSPAESMLSTQSSPRKLNRSPLKECSANILQDTPSRKKQVTFQEPARVSASPALRRKFGSIVQDSDEEDTSWSEGDEEFDKQVDVDVSVRTFVQGSSVGEETQAVLDQIDQACAHAERDVVPGIREVSQELGEPLDRRDFPDEEEEGPQDTVGRDGRPSSHNVSRVLDQESMNVPSVSAESVRAGSASRQDFQPFDLAEVEDLPSSPIVIKDEPSDDDEHIPTPPQPSRRSLHPTPHEPSQALAEPTDLDGEPIHAPHSPSQRRPETQHSHCSKAERQPHSELTSYTQYRHRHQSSSMHVAHDQFSYQATPFPATTMRQERPLRGTMGVSQATTIDGTQLTPKNTPRKAATQVPRSANTTPRKEADASVYVSPQQPPPLSIPSSFPTPGRTRGEIWSSPTFERIISGNGASIEDFSIPPLPPLDDDIEDDF</sequence>
<gene>
    <name evidence="2" type="ORF">BDV96DRAFT_573734</name>
</gene>
<protein>
    <submittedName>
        <fullName evidence="2">Uncharacterized protein</fullName>
    </submittedName>
</protein>
<dbReference type="AlphaFoldDB" id="A0A6A5ZAL0"/>